<keyword evidence="2" id="KW-0560">Oxidoreductase</keyword>
<dbReference type="PRINTS" id="PR00080">
    <property type="entry name" value="SDRFAMILY"/>
</dbReference>
<name>A0A841C572_9ACTN</name>
<dbReference type="PRINTS" id="PR00081">
    <property type="entry name" value="GDHRDH"/>
</dbReference>
<comment type="similarity">
    <text evidence="1 3">Belongs to the short-chain dehydrogenases/reductases (SDR) family.</text>
</comment>
<dbReference type="Proteomes" id="UP000587527">
    <property type="component" value="Unassembled WGS sequence"/>
</dbReference>
<dbReference type="RefSeq" id="WP_184845932.1">
    <property type="nucleotide sequence ID" value="NZ_JACHMN010000003.1"/>
</dbReference>
<dbReference type="NCBIfam" id="NF005065">
    <property type="entry name" value="PRK06482.1"/>
    <property type="match status" value="1"/>
</dbReference>
<dbReference type="Gene3D" id="3.40.50.720">
    <property type="entry name" value="NAD(P)-binding Rossmann-like Domain"/>
    <property type="match status" value="1"/>
</dbReference>
<sequence>MPADTWFVTGASSGLGRALCERLLARGHRVAATARDPQTLTDLAPADARQWWTGRLDVTDHDQLRRCVDDAFAALGRIDVVVSNAGYGLFGAAEEVTDEQIDRQLRTNLVGPIQLARAVLPHLRAQGGGRIVQISSAAGQVALPNMSIYHASKWGVEGFFDSLGTEVAGFGIGVTIVEPGSAPTGFAARSRETGPALAAYAETPAGRARRAIEDGTVRQPGDVGLMAEAIIDSAAGEPAPRRLALGSDAYMIIRKSLRDRLSRLEAQQEQARSTDAAARNVA</sequence>
<dbReference type="Pfam" id="PF00106">
    <property type="entry name" value="adh_short"/>
    <property type="match status" value="1"/>
</dbReference>
<evidence type="ECO:0000313" key="5">
    <source>
        <dbReference type="Proteomes" id="UP000587527"/>
    </source>
</evidence>
<accession>A0A841C572</accession>
<protein>
    <submittedName>
        <fullName evidence="4">NAD(P)-dependent dehydrogenase (Short-subunit alcohol dehydrogenase family)</fullName>
    </submittedName>
</protein>
<evidence type="ECO:0000256" key="2">
    <source>
        <dbReference type="ARBA" id="ARBA00023002"/>
    </source>
</evidence>
<evidence type="ECO:0000256" key="1">
    <source>
        <dbReference type="ARBA" id="ARBA00006484"/>
    </source>
</evidence>
<reference evidence="4 5" key="1">
    <citation type="submission" date="2020-08" db="EMBL/GenBank/DDBJ databases">
        <title>Sequencing the genomes of 1000 actinobacteria strains.</title>
        <authorList>
            <person name="Klenk H.-P."/>
        </authorList>
    </citation>
    <scope>NUCLEOTIDE SEQUENCE [LARGE SCALE GENOMIC DNA]</scope>
    <source>
        <strain evidence="4 5">DSM 45362</strain>
    </source>
</reference>
<evidence type="ECO:0000313" key="4">
    <source>
        <dbReference type="EMBL" id="MBB5874100.1"/>
    </source>
</evidence>
<proteinExistence type="inferred from homology"/>
<comment type="caution">
    <text evidence="4">The sequence shown here is derived from an EMBL/GenBank/DDBJ whole genome shotgun (WGS) entry which is preliminary data.</text>
</comment>
<gene>
    <name evidence="4" type="ORF">F4553_007534</name>
</gene>
<evidence type="ECO:0000256" key="3">
    <source>
        <dbReference type="RuleBase" id="RU000363"/>
    </source>
</evidence>
<dbReference type="InterPro" id="IPR051911">
    <property type="entry name" value="SDR_oxidoreductase"/>
</dbReference>
<dbReference type="EMBL" id="JACHMN010000003">
    <property type="protein sequence ID" value="MBB5874100.1"/>
    <property type="molecule type" value="Genomic_DNA"/>
</dbReference>
<dbReference type="InterPro" id="IPR002347">
    <property type="entry name" value="SDR_fam"/>
</dbReference>
<keyword evidence="5" id="KW-1185">Reference proteome</keyword>
<dbReference type="InterPro" id="IPR036291">
    <property type="entry name" value="NAD(P)-bd_dom_sf"/>
</dbReference>
<dbReference type="GO" id="GO:0016491">
    <property type="term" value="F:oxidoreductase activity"/>
    <property type="evidence" value="ECO:0007669"/>
    <property type="project" value="UniProtKB-KW"/>
</dbReference>
<dbReference type="PANTHER" id="PTHR43976">
    <property type="entry name" value="SHORT CHAIN DEHYDROGENASE"/>
    <property type="match status" value="1"/>
</dbReference>
<dbReference type="PANTHER" id="PTHR43976:SF16">
    <property type="entry name" value="SHORT-CHAIN DEHYDROGENASE_REDUCTASE FAMILY PROTEIN"/>
    <property type="match status" value="1"/>
</dbReference>
<dbReference type="SUPFAM" id="SSF51735">
    <property type="entry name" value="NAD(P)-binding Rossmann-fold domains"/>
    <property type="match status" value="1"/>
</dbReference>
<dbReference type="AlphaFoldDB" id="A0A841C572"/>
<dbReference type="CDD" id="cd05374">
    <property type="entry name" value="17beta-HSD-like_SDR_c"/>
    <property type="match status" value="1"/>
</dbReference>
<organism evidence="4 5">
    <name type="scientific">Allocatelliglobosispora scoriae</name>
    <dbReference type="NCBI Taxonomy" id="643052"/>
    <lineage>
        <taxon>Bacteria</taxon>
        <taxon>Bacillati</taxon>
        <taxon>Actinomycetota</taxon>
        <taxon>Actinomycetes</taxon>
        <taxon>Micromonosporales</taxon>
        <taxon>Micromonosporaceae</taxon>
        <taxon>Allocatelliglobosispora</taxon>
    </lineage>
</organism>